<feature type="region of interest" description="Disordered" evidence="1">
    <location>
        <begin position="167"/>
        <end position="192"/>
    </location>
</feature>
<evidence type="ECO:0000313" key="2">
    <source>
        <dbReference type="EMBL" id="CAJ1405928.1"/>
    </source>
</evidence>
<evidence type="ECO:0000313" key="3">
    <source>
        <dbReference type="Proteomes" id="UP001178507"/>
    </source>
</evidence>
<organism evidence="2 3">
    <name type="scientific">Effrenium voratum</name>
    <dbReference type="NCBI Taxonomy" id="2562239"/>
    <lineage>
        <taxon>Eukaryota</taxon>
        <taxon>Sar</taxon>
        <taxon>Alveolata</taxon>
        <taxon>Dinophyceae</taxon>
        <taxon>Suessiales</taxon>
        <taxon>Symbiodiniaceae</taxon>
        <taxon>Effrenium</taxon>
    </lineage>
</organism>
<protein>
    <submittedName>
        <fullName evidence="2">Uncharacterized protein</fullName>
    </submittedName>
</protein>
<reference evidence="2" key="1">
    <citation type="submission" date="2023-08" db="EMBL/GenBank/DDBJ databases">
        <authorList>
            <person name="Chen Y."/>
            <person name="Shah S."/>
            <person name="Dougan E. K."/>
            <person name="Thang M."/>
            <person name="Chan C."/>
        </authorList>
    </citation>
    <scope>NUCLEOTIDE SEQUENCE</scope>
</reference>
<accession>A0AA36JJ26</accession>
<sequence length="268" mass="28546">MADGGEGVRGEKDDTEGKAQLSGWVLASLLRGEAPDLLARFVAELPLEEPAHEQLESDLRSWCLVSPEPALDGKVEPQMSLSGKPPPLPRKEEAPLQQLRRNLAELDVIMARLAHRNAERQAPRVEGPAKCCAGRAQPMATGLVVPMQPGHCARQVTAWRSLVAPLAPSPQARETSRRYSASPAAPLREGHSAQLNREDTVGRQINDFIKARLGASGCQSARKPAAPARIVTELVPSPAAPSVPASAARSTSPCPASLRARSAESLRG</sequence>
<name>A0AA36JJ26_9DINO</name>
<proteinExistence type="predicted"/>
<keyword evidence="3" id="KW-1185">Reference proteome</keyword>
<gene>
    <name evidence="2" type="ORF">EVOR1521_LOCUS28012</name>
</gene>
<dbReference type="Proteomes" id="UP001178507">
    <property type="component" value="Unassembled WGS sequence"/>
</dbReference>
<feature type="non-terminal residue" evidence="2">
    <location>
        <position position="1"/>
    </location>
</feature>
<feature type="region of interest" description="Disordered" evidence="1">
    <location>
        <begin position="235"/>
        <end position="268"/>
    </location>
</feature>
<comment type="caution">
    <text evidence="2">The sequence shown here is derived from an EMBL/GenBank/DDBJ whole genome shotgun (WGS) entry which is preliminary data.</text>
</comment>
<dbReference type="EMBL" id="CAUJNA010003608">
    <property type="protein sequence ID" value="CAJ1405928.1"/>
    <property type="molecule type" value="Genomic_DNA"/>
</dbReference>
<evidence type="ECO:0000256" key="1">
    <source>
        <dbReference type="SAM" id="MobiDB-lite"/>
    </source>
</evidence>
<feature type="compositionally biased region" description="Low complexity" evidence="1">
    <location>
        <begin position="236"/>
        <end position="253"/>
    </location>
</feature>
<dbReference type="AlphaFoldDB" id="A0AA36JJ26"/>